<dbReference type="STRING" id="1391654.AKJ09_05442"/>
<keyword evidence="2" id="KW-1185">Reference proteome</keyword>
<accession>A0A0K1PZ32</accession>
<dbReference type="InterPro" id="IPR000408">
    <property type="entry name" value="Reg_chr_condens"/>
</dbReference>
<dbReference type="InterPro" id="IPR009091">
    <property type="entry name" value="RCC1/BLIP-II"/>
</dbReference>
<dbReference type="PRINTS" id="PR00633">
    <property type="entry name" value="RCCNDNSATION"/>
</dbReference>
<dbReference type="GO" id="GO:0005085">
    <property type="term" value="F:guanyl-nucleotide exchange factor activity"/>
    <property type="evidence" value="ECO:0007669"/>
    <property type="project" value="TreeGrafter"/>
</dbReference>
<proteinExistence type="predicted"/>
<dbReference type="InterPro" id="IPR051553">
    <property type="entry name" value="Ran_GTPase-activating"/>
</dbReference>
<dbReference type="PROSITE" id="PS50012">
    <property type="entry name" value="RCC1_3"/>
    <property type="match status" value="1"/>
</dbReference>
<dbReference type="EMBL" id="CP012333">
    <property type="protein sequence ID" value="AKU98778.1"/>
    <property type="molecule type" value="Genomic_DNA"/>
</dbReference>
<evidence type="ECO:0000313" key="1">
    <source>
        <dbReference type="EMBL" id="AKU98778.1"/>
    </source>
</evidence>
<sequence length="428" mass="43558">MCGALDVLASCSSSDDTGPSSVDAAAAPDAMSADATDAAVSLRDAALVDASPLPVVCASSSCATALVTTFGDYIVNDDGQGFCALLHDRTVACWGANVSGQLGRGEEAAAVEGSSTPARVAGLERVVALDHSCAVDEDGATWCWGTGPFLQSATNRTTTLRTPVKLALPSATRVGVSPTVGCAATGEGVLCWGYNFYGQIAPFDTMPRDTWSAPRKLDLPAGAPVRQLAVGDATFIVREDGSALTLGASPPIGRISSMSPDPYAAVVGLDGISAVDIATDNACTTAGGIGYCWGAAMPGAVDTLSRAYPKGLVTSDPLVGIATTRTVTSLAGSQIPYRWCAVTVSGDVDCWGFNESGQAGNGSKDFATDAVRVVGLPERAVSVKVTRSTSCALLTNGKIYCWGSNFDGQLGNGNNKGLALIPEEVVLP</sequence>
<organism evidence="1 2">
    <name type="scientific">Labilithrix luteola</name>
    <dbReference type="NCBI Taxonomy" id="1391654"/>
    <lineage>
        <taxon>Bacteria</taxon>
        <taxon>Pseudomonadati</taxon>
        <taxon>Myxococcota</taxon>
        <taxon>Polyangia</taxon>
        <taxon>Polyangiales</taxon>
        <taxon>Labilitrichaceae</taxon>
        <taxon>Labilithrix</taxon>
    </lineage>
</organism>
<reference evidence="1 2" key="1">
    <citation type="submission" date="2015-08" db="EMBL/GenBank/DDBJ databases">
        <authorList>
            <person name="Babu N.S."/>
            <person name="Beckwith C.J."/>
            <person name="Beseler K.G."/>
            <person name="Brison A."/>
            <person name="Carone J.V."/>
            <person name="Caskin T.P."/>
            <person name="Diamond M."/>
            <person name="Durham M.E."/>
            <person name="Foxe J.M."/>
            <person name="Go M."/>
            <person name="Henderson B.A."/>
            <person name="Jones I.B."/>
            <person name="McGettigan J.A."/>
            <person name="Micheletti S.J."/>
            <person name="Nasrallah M.E."/>
            <person name="Ortiz D."/>
            <person name="Piller C.R."/>
            <person name="Privatt S.R."/>
            <person name="Schneider S.L."/>
            <person name="Sharp S."/>
            <person name="Smith T.C."/>
            <person name="Stanton J.D."/>
            <person name="Ullery H.E."/>
            <person name="Wilson R.J."/>
            <person name="Serrano M.G."/>
            <person name="Buck G."/>
            <person name="Lee V."/>
            <person name="Wang Y."/>
            <person name="Carvalho R."/>
            <person name="Voegtly L."/>
            <person name="Shi R."/>
            <person name="Duckworth R."/>
            <person name="Johnson A."/>
            <person name="Loviza R."/>
            <person name="Walstead R."/>
            <person name="Shah Z."/>
            <person name="Kiflezghi M."/>
            <person name="Wade K."/>
            <person name="Ball S.L."/>
            <person name="Bradley K.W."/>
            <person name="Asai D.J."/>
            <person name="Bowman C.A."/>
            <person name="Russell D.A."/>
            <person name="Pope W.H."/>
            <person name="Jacobs-Sera D."/>
            <person name="Hendrix R.W."/>
            <person name="Hatfull G.F."/>
        </authorList>
    </citation>
    <scope>NUCLEOTIDE SEQUENCE [LARGE SCALE GENOMIC DNA]</scope>
    <source>
        <strain evidence="1 2">DSM 27648</strain>
    </source>
</reference>
<dbReference type="PANTHER" id="PTHR45982">
    <property type="entry name" value="REGULATOR OF CHROMOSOME CONDENSATION"/>
    <property type="match status" value="1"/>
</dbReference>
<evidence type="ECO:0000313" key="2">
    <source>
        <dbReference type="Proteomes" id="UP000064967"/>
    </source>
</evidence>
<gene>
    <name evidence="1" type="ORF">AKJ09_05442</name>
</gene>
<dbReference type="GO" id="GO:0005737">
    <property type="term" value="C:cytoplasm"/>
    <property type="evidence" value="ECO:0007669"/>
    <property type="project" value="TreeGrafter"/>
</dbReference>
<name>A0A0K1PZ32_9BACT</name>
<dbReference type="Proteomes" id="UP000064967">
    <property type="component" value="Chromosome"/>
</dbReference>
<protein>
    <recommendedName>
        <fullName evidence="3">BNR repeat domain protein</fullName>
    </recommendedName>
</protein>
<dbReference type="SUPFAM" id="SSF50985">
    <property type="entry name" value="RCC1/BLIP-II"/>
    <property type="match status" value="1"/>
</dbReference>
<dbReference type="AlphaFoldDB" id="A0A0K1PZ32"/>
<dbReference type="KEGG" id="llu:AKJ09_05442"/>
<dbReference type="PANTHER" id="PTHR45982:SF1">
    <property type="entry name" value="REGULATOR OF CHROMOSOME CONDENSATION"/>
    <property type="match status" value="1"/>
</dbReference>
<evidence type="ECO:0008006" key="3">
    <source>
        <dbReference type="Google" id="ProtNLM"/>
    </source>
</evidence>
<dbReference type="Pfam" id="PF13540">
    <property type="entry name" value="RCC1_2"/>
    <property type="match status" value="1"/>
</dbReference>
<dbReference type="Gene3D" id="2.130.10.30">
    <property type="entry name" value="Regulator of chromosome condensation 1/beta-lactamase-inhibitor protein II"/>
    <property type="match status" value="2"/>
</dbReference>